<evidence type="ECO:0000313" key="17">
    <source>
        <dbReference type="Proteomes" id="UP000029844"/>
    </source>
</evidence>
<dbReference type="GO" id="GO:0050897">
    <property type="term" value="F:cobalt ion binding"/>
    <property type="evidence" value="ECO:0007669"/>
    <property type="project" value="TreeGrafter"/>
</dbReference>
<evidence type="ECO:0000313" key="10">
    <source>
        <dbReference type="EMBL" id="MBC1798081.1"/>
    </source>
</evidence>
<name>A0A099W021_9LIST</name>
<dbReference type="Proteomes" id="UP000541955">
    <property type="component" value="Unassembled WGS sequence"/>
</dbReference>
<evidence type="ECO:0000313" key="23">
    <source>
        <dbReference type="Proteomes" id="UP000543379"/>
    </source>
</evidence>
<dbReference type="STRING" id="1552123.EP57_15915"/>
<evidence type="ECO:0000313" key="27">
    <source>
        <dbReference type="Proteomes" id="UP000550367"/>
    </source>
</evidence>
<dbReference type="GO" id="GO:1990170">
    <property type="term" value="P:stress response to cadmium ion"/>
    <property type="evidence" value="ECO:0007669"/>
    <property type="project" value="TreeGrafter"/>
</dbReference>
<dbReference type="Proteomes" id="UP000586951">
    <property type="component" value="Unassembled WGS sequence"/>
</dbReference>
<dbReference type="PANTHER" id="PTHR38430">
    <property type="entry name" value="PROTEIN-ARGININE KINASE ACTIVATOR PROTEIN"/>
    <property type="match status" value="1"/>
</dbReference>
<feature type="coiled-coil region" evidence="1">
    <location>
        <begin position="123"/>
        <end position="162"/>
    </location>
</feature>
<organism evidence="3 17">
    <name type="scientific">Listeria booriae</name>
    <dbReference type="NCBI Taxonomy" id="1552123"/>
    <lineage>
        <taxon>Bacteria</taxon>
        <taxon>Bacillati</taxon>
        <taxon>Bacillota</taxon>
        <taxon>Bacilli</taxon>
        <taxon>Bacillales</taxon>
        <taxon>Listeriaceae</taxon>
        <taxon>Listeria</taxon>
    </lineage>
</organism>
<dbReference type="GeneID" id="58718818"/>
<dbReference type="eggNOG" id="COG3880">
    <property type="taxonomic scope" value="Bacteria"/>
</dbReference>
<dbReference type="GO" id="GO:0005507">
    <property type="term" value="F:copper ion binding"/>
    <property type="evidence" value="ECO:0007669"/>
    <property type="project" value="TreeGrafter"/>
</dbReference>
<dbReference type="InterPro" id="IPR001943">
    <property type="entry name" value="UVR_dom"/>
</dbReference>
<reference evidence="18 19" key="2">
    <citation type="submission" date="2020-03" db="EMBL/GenBank/DDBJ databases">
        <title>Soil Listeria distribution.</title>
        <authorList>
            <person name="Liao J."/>
            <person name="Wiedmann M."/>
        </authorList>
    </citation>
    <scope>NUCLEOTIDE SEQUENCE [LARGE SCALE GENOMIC DNA]</scope>
    <source>
        <strain evidence="15 28">FSL L7-0149</strain>
        <strain evidence="16 27">FSL L7-0153</strain>
        <strain evidence="13 18">FSL L7-0245</strain>
        <strain evidence="14 21">FSL L7-0259</strain>
        <strain evidence="12 19">FSL L7-0360</strain>
        <strain evidence="11 25">FSL L7-0435</strain>
        <strain evidence="10 26">FSL L7-0990</strain>
        <strain evidence="9 29">FSL L7-1299</strain>
        <strain evidence="7 22">FSL L7-1387</strain>
        <strain evidence="8 30">FSL L7-1427</strain>
        <strain evidence="6 24">FSL L7-1658</strain>
        <strain evidence="4 23">FSL L7-1816</strain>
        <strain evidence="5 20">FSL L7-1833</strain>
    </source>
</reference>
<proteinExistence type="predicted"/>
<dbReference type="Proteomes" id="UP000519573">
    <property type="component" value="Unassembled WGS sequence"/>
</dbReference>
<dbReference type="Proteomes" id="UP000532866">
    <property type="component" value="Unassembled WGS sequence"/>
</dbReference>
<evidence type="ECO:0000313" key="30">
    <source>
        <dbReference type="Proteomes" id="UP000586951"/>
    </source>
</evidence>
<evidence type="ECO:0000313" key="4">
    <source>
        <dbReference type="EMBL" id="MBC1318044.1"/>
    </source>
</evidence>
<dbReference type="Proteomes" id="UP000543379">
    <property type="component" value="Unassembled WGS sequence"/>
</dbReference>
<dbReference type="PANTHER" id="PTHR38430:SF1">
    <property type="entry name" value="PROTEIN-ARGININE KINASE ACTIVATOR PROTEIN"/>
    <property type="match status" value="1"/>
</dbReference>
<dbReference type="Proteomes" id="UP000548082">
    <property type="component" value="Unassembled WGS sequence"/>
</dbReference>
<dbReference type="RefSeq" id="WP_036088180.1">
    <property type="nucleotide sequence ID" value="NZ_CBCSHQ010000011.1"/>
</dbReference>
<reference evidence="3 17" key="1">
    <citation type="submission" date="2014-05" db="EMBL/GenBank/DDBJ databases">
        <title>Novel Listeriaceae from food processing environments.</title>
        <authorList>
            <person name="den Bakker H.C."/>
        </authorList>
    </citation>
    <scope>NUCLEOTIDE SEQUENCE [LARGE SCALE GENOMIC DNA]</scope>
    <source>
        <strain evidence="3 17">FSL A5-0281</strain>
    </source>
</reference>
<evidence type="ECO:0000313" key="24">
    <source>
        <dbReference type="Proteomes" id="UP000544413"/>
    </source>
</evidence>
<dbReference type="PIRSF" id="PIRSF015034">
    <property type="entry name" value="YacH"/>
    <property type="match status" value="1"/>
</dbReference>
<dbReference type="SUPFAM" id="SSF46600">
    <property type="entry name" value="C-terminal UvrC-binding domain of UvrB"/>
    <property type="match status" value="1"/>
</dbReference>
<comment type="caution">
    <text evidence="3">The sequence shown here is derived from an EMBL/GenBank/DDBJ whole genome shotgun (WGS) entry which is preliminary data.</text>
</comment>
<evidence type="ECO:0000313" key="13">
    <source>
        <dbReference type="EMBL" id="MBC2167567.1"/>
    </source>
</evidence>
<dbReference type="Proteomes" id="UP000574104">
    <property type="component" value="Unassembled WGS sequence"/>
</dbReference>
<dbReference type="InterPro" id="IPR025542">
    <property type="entry name" value="YacH"/>
</dbReference>
<evidence type="ECO:0000313" key="14">
    <source>
        <dbReference type="EMBL" id="MBC2177489.1"/>
    </source>
</evidence>
<dbReference type="Proteomes" id="UP000550367">
    <property type="component" value="Unassembled WGS sequence"/>
</dbReference>
<evidence type="ECO:0000313" key="21">
    <source>
        <dbReference type="Proteomes" id="UP000541735"/>
    </source>
</evidence>
<dbReference type="Proteomes" id="UP000546806">
    <property type="component" value="Unassembled WGS sequence"/>
</dbReference>
<evidence type="ECO:0000313" key="15">
    <source>
        <dbReference type="EMBL" id="MBC2242305.1"/>
    </source>
</evidence>
<evidence type="ECO:0000313" key="19">
    <source>
        <dbReference type="Proteomes" id="UP000529446"/>
    </source>
</evidence>
<feature type="domain" description="UVR" evidence="2">
    <location>
        <begin position="127"/>
        <end position="162"/>
    </location>
</feature>
<dbReference type="Proteomes" id="UP000529446">
    <property type="component" value="Unassembled WGS sequence"/>
</dbReference>
<evidence type="ECO:0000256" key="1">
    <source>
        <dbReference type="SAM" id="Coils"/>
    </source>
</evidence>
<dbReference type="EMBL" id="JAARXI010000005">
    <property type="protein sequence ID" value="MBC2116807.1"/>
    <property type="molecule type" value="Genomic_DNA"/>
</dbReference>
<evidence type="ECO:0000313" key="26">
    <source>
        <dbReference type="Proteomes" id="UP000548082"/>
    </source>
</evidence>
<evidence type="ECO:0000313" key="18">
    <source>
        <dbReference type="Proteomes" id="UP000519573"/>
    </source>
</evidence>
<dbReference type="GO" id="GO:1990169">
    <property type="term" value="P:stress response to copper ion"/>
    <property type="evidence" value="ECO:0007669"/>
    <property type="project" value="TreeGrafter"/>
</dbReference>
<evidence type="ECO:0000313" key="11">
    <source>
        <dbReference type="EMBL" id="MBC2004976.1"/>
    </source>
</evidence>
<evidence type="ECO:0000313" key="22">
    <source>
        <dbReference type="Proteomes" id="UP000541955"/>
    </source>
</evidence>
<dbReference type="EMBL" id="JAARYH010000005">
    <property type="protein sequence ID" value="MBC2167567.1"/>
    <property type="molecule type" value="Genomic_DNA"/>
</dbReference>
<evidence type="ECO:0000313" key="5">
    <source>
        <dbReference type="EMBL" id="MBC1332382.1"/>
    </source>
</evidence>
<dbReference type="OrthoDB" id="9788704at2"/>
<dbReference type="EMBL" id="JAARRU010000004">
    <property type="protein sequence ID" value="MBC1566561.1"/>
    <property type="molecule type" value="Genomic_DNA"/>
</dbReference>
<dbReference type="Proteomes" id="UP000544413">
    <property type="component" value="Unassembled WGS sequence"/>
</dbReference>
<dbReference type="EMBL" id="JAARYD010000006">
    <property type="protein sequence ID" value="MBC2177489.1"/>
    <property type="molecule type" value="Genomic_DNA"/>
</dbReference>
<dbReference type="Proteomes" id="UP000029844">
    <property type="component" value="Unassembled WGS sequence"/>
</dbReference>
<dbReference type="InterPro" id="IPR036876">
    <property type="entry name" value="UVR_dom_sf"/>
</dbReference>
<dbReference type="EMBL" id="JAARRW010000007">
    <property type="protein sequence ID" value="MBC1563226.1"/>
    <property type="molecule type" value="Genomic_DNA"/>
</dbReference>
<dbReference type="Pfam" id="PF02151">
    <property type="entry name" value="UVR"/>
    <property type="match status" value="1"/>
</dbReference>
<dbReference type="AlphaFoldDB" id="A0A099W021"/>
<evidence type="ECO:0000313" key="29">
    <source>
        <dbReference type="Proteomes" id="UP000574104"/>
    </source>
</evidence>
<dbReference type="EMBL" id="JAARZA010000012">
    <property type="protein sequence ID" value="MBC2242305.1"/>
    <property type="molecule type" value="Genomic_DNA"/>
</dbReference>
<dbReference type="GO" id="GO:0046870">
    <property type="term" value="F:cadmium ion binding"/>
    <property type="evidence" value="ECO:0007669"/>
    <property type="project" value="TreeGrafter"/>
</dbReference>
<dbReference type="Proteomes" id="UP000541735">
    <property type="component" value="Unassembled WGS sequence"/>
</dbReference>
<gene>
    <name evidence="3" type="ORF">EP57_15915</name>
    <name evidence="5" type="ORF">HB759_10605</name>
    <name evidence="4" type="ORF">HB811_14765</name>
    <name evidence="6" type="ORF">HB836_05670</name>
    <name evidence="7" type="ORF">HB902_14225</name>
    <name evidence="9" type="ORF">HB904_15820</name>
    <name evidence="8" type="ORF">HB907_14190</name>
    <name evidence="10" type="ORF">HCA55_15205</name>
    <name evidence="11" type="ORF">HCA78_14475</name>
    <name evidence="12" type="ORF">HCB06_09310</name>
    <name evidence="16" type="ORF">HCB25_09440</name>
    <name evidence="13" type="ORF">HCB26_13375</name>
    <name evidence="14" type="ORF">HCB27_12725</name>
    <name evidence="15" type="ORF">HCB35_17665</name>
</gene>
<dbReference type="EMBL" id="JAARVD010000009">
    <property type="protein sequence ID" value="MBC1798081.1"/>
    <property type="molecule type" value="Genomic_DNA"/>
</dbReference>
<dbReference type="GO" id="GO:0008270">
    <property type="term" value="F:zinc ion binding"/>
    <property type="evidence" value="ECO:0007669"/>
    <property type="project" value="TreeGrafter"/>
</dbReference>
<dbReference type="EMBL" id="JAAROL010000004">
    <property type="protein sequence ID" value="MBC1332382.1"/>
    <property type="molecule type" value="Genomic_DNA"/>
</dbReference>
<evidence type="ECO:0000313" key="25">
    <source>
        <dbReference type="Proteomes" id="UP000546806"/>
    </source>
</evidence>
<protein>
    <submittedName>
        <fullName evidence="4">Excinuclease</fullName>
    </submittedName>
</protein>
<evidence type="ECO:0000313" key="6">
    <source>
        <dbReference type="EMBL" id="MBC1401080.1"/>
    </source>
</evidence>
<dbReference type="EMBL" id="JAARYY010000005">
    <property type="protein sequence ID" value="MBC2244285.1"/>
    <property type="molecule type" value="Genomic_DNA"/>
</dbReference>
<evidence type="ECO:0000313" key="3">
    <source>
        <dbReference type="EMBL" id="KGL38041.1"/>
    </source>
</evidence>
<keyword evidence="1" id="KW-0175">Coiled coil</keyword>
<dbReference type="PROSITE" id="PS50151">
    <property type="entry name" value="UVR"/>
    <property type="match status" value="1"/>
</dbReference>
<dbReference type="EMBL" id="JNFA01000030">
    <property type="protein sequence ID" value="KGL38041.1"/>
    <property type="molecule type" value="Genomic_DNA"/>
</dbReference>
<evidence type="ECO:0000313" key="16">
    <source>
        <dbReference type="EMBL" id="MBC2244285.1"/>
    </source>
</evidence>
<keyword evidence="17" id="KW-1185">Reference proteome</keyword>
<evidence type="ECO:0000313" key="7">
    <source>
        <dbReference type="EMBL" id="MBC1563226.1"/>
    </source>
</evidence>
<evidence type="ECO:0000313" key="9">
    <source>
        <dbReference type="EMBL" id="MBC1617666.1"/>
    </source>
</evidence>
<dbReference type="EMBL" id="JAARWW010000007">
    <property type="protein sequence ID" value="MBC2004976.1"/>
    <property type="molecule type" value="Genomic_DNA"/>
</dbReference>
<dbReference type="Proteomes" id="UP000553016">
    <property type="component" value="Unassembled WGS sequence"/>
</dbReference>
<sequence length="169" mass="18875">MICQSCGEHEANIEIRHEFNGETFSVFLCKNCAEKQSMAYMQEQIAEASVDFLSLLQKASEEDSEMLECTYCGMSLQAVLDSSRLGCEHCYEQFAQKVNVMVERAQNGNKGHIGKVPISQRGALAEQEQIRVLQERLEHLIADEAFEEAAIVRDQIKALKEDGAGLDGI</sequence>
<dbReference type="EMBL" id="JAARPT010000003">
    <property type="protein sequence ID" value="MBC1401080.1"/>
    <property type="molecule type" value="Genomic_DNA"/>
</dbReference>
<evidence type="ECO:0000313" key="20">
    <source>
        <dbReference type="Proteomes" id="UP000532866"/>
    </source>
</evidence>
<evidence type="ECO:0000259" key="2">
    <source>
        <dbReference type="PROSITE" id="PS50151"/>
    </source>
</evidence>
<dbReference type="EMBL" id="JAAROV010000004">
    <property type="protein sequence ID" value="MBC1318044.1"/>
    <property type="molecule type" value="Genomic_DNA"/>
</dbReference>
<accession>A0A099W021</accession>
<evidence type="ECO:0000313" key="28">
    <source>
        <dbReference type="Proteomes" id="UP000553016"/>
    </source>
</evidence>
<evidence type="ECO:0000313" key="8">
    <source>
        <dbReference type="EMBL" id="MBC1566561.1"/>
    </source>
</evidence>
<evidence type="ECO:0000313" key="12">
    <source>
        <dbReference type="EMBL" id="MBC2116807.1"/>
    </source>
</evidence>
<dbReference type="EMBL" id="JAARSH010000013">
    <property type="protein sequence ID" value="MBC1617666.1"/>
    <property type="molecule type" value="Genomic_DNA"/>
</dbReference>